<dbReference type="GO" id="GO:0003682">
    <property type="term" value="F:chromatin binding"/>
    <property type="evidence" value="ECO:0007669"/>
    <property type="project" value="InterPro"/>
</dbReference>
<dbReference type="InterPro" id="IPR015915">
    <property type="entry name" value="Kelch-typ_b-propeller"/>
</dbReference>
<keyword evidence="2" id="KW-0732">Signal</keyword>
<dbReference type="InterPro" id="IPR011043">
    <property type="entry name" value="Gal_Oxase/kelch_b-propeller"/>
</dbReference>
<evidence type="ECO:0000256" key="1">
    <source>
        <dbReference type="SAM" id="Phobius"/>
    </source>
</evidence>
<keyword evidence="1" id="KW-0472">Membrane</keyword>
<keyword evidence="1" id="KW-1133">Transmembrane helix</keyword>
<name>A0A433D1B6_9FUNG</name>
<gene>
    <name evidence="3" type="ORF">BC936DRAFT_149206</name>
</gene>
<evidence type="ECO:0000313" key="4">
    <source>
        <dbReference type="Proteomes" id="UP000268093"/>
    </source>
</evidence>
<dbReference type="SUPFAM" id="SSF50965">
    <property type="entry name" value="Galactose oxidase, central domain"/>
    <property type="match status" value="1"/>
</dbReference>
<sequence>MHVLLEKSVSVFLLASFAVVASAAAPPGLIYGSTAVINSVLYFLGGQGPDGNSSAAFYAVDLTAPFPAASPPWKLLDSNAVTPADSAASFVHNGTFWRQGGLNRRAISPPPQRLELYNPTTSAWSFPTVGIQAGSKTPLQSCDHSVVLNEPTGIAYFFGGQNVTGGAGGIELVSVFALFCTNVLYTLDTNTLLFADVNPTGTPPPPVSYHQAVLIDGNMYVLGGKSTASNGTIIRNAFDQISVYNTLLNSWSVINTTGQIPTPRSSHTAVLLPNGISILVFGGNSATANNDIYVLHTTNMTWSAPTFSGTAPVPRIGHSGKFRYLSNLPDFHVLDTDKWEWTTGFTPTNVRANASNPSNPSSLTFGTVTTTAIVTAQPNPSSPSSNPLAPVGGPGGVAAMVLGAIILVIIGVTLCRRYRRAITPDSQPNVPLKPDAKPDIVLLPMIMVYKPDEVVIKNPDVVRQ</sequence>
<keyword evidence="4" id="KW-1185">Reference proteome</keyword>
<evidence type="ECO:0000313" key="3">
    <source>
        <dbReference type="EMBL" id="RUP44624.1"/>
    </source>
</evidence>
<dbReference type="Gene3D" id="2.120.10.80">
    <property type="entry name" value="Kelch-type beta propeller"/>
    <property type="match status" value="2"/>
</dbReference>
<protein>
    <recommendedName>
        <fullName evidence="5">Galactose oxidase</fullName>
    </recommendedName>
</protein>
<dbReference type="PANTHER" id="PTHR46461">
    <property type="entry name" value="KELCH DOMAIN-CONTAINING PROTEIN 3"/>
    <property type="match status" value="1"/>
</dbReference>
<dbReference type="OrthoDB" id="432528at2759"/>
<dbReference type="SUPFAM" id="SSF117281">
    <property type="entry name" value="Kelch motif"/>
    <property type="match status" value="1"/>
</dbReference>
<dbReference type="InterPro" id="IPR052637">
    <property type="entry name" value="KLHDC3-like"/>
</dbReference>
<feature type="signal peptide" evidence="2">
    <location>
        <begin position="1"/>
        <end position="23"/>
    </location>
</feature>
<evidence type="ECO:0008006" key="5">
    <source>
        <dbReference type="Google" id="ProtNLM"/>
    </source>
</evidence>
<dbReference type="Proteomes" id="UP000268093">
    <property type="component" value="Unassembled WGS sequence"/>
</dbReference>
<dbReference type="AlphaFoldDB" id="A0A433D1B6"/>
<keyword evidence="1" id="KW-0812">Transmembrane</keyword>
<organism evidence="3 4">
    <name type="scientific">Jimgerdemannia flammicorona</name>
    <dbReference type="NCBI Taxonomy" id="994334"/>
    <lineage>
        <taxon>Eukaryota</taxon>
        <taxon>Fungi</taxon>
        <taxon>Fungi incertae sedis</taxon>
        <taxon>Mucoromycota</taxon>
        <taxon>Mucoromycotina</taxon>
        <taxon>Endogonomycetes</taxon>
        <taxon>Endogonales</taxon>
        <taxon>Endogonaceae</taxon>
        <taxon>Jimgerdemannia</taxon>
    </lineage>
</organism>
<accession>A0A433D1B6</accession>
<evidence type="ECO:0000256" key="2">
    <source>
        <dbReference type="SAM" id="SignalP"/>
    </source>
</evidence>
<dbReference type="PANTHER" id="PTHR46461:SF1">
    <property type="entry name" value="KELCH DOMAIN-CONTAINING PROTEIN 3"/>
    <property type="match status" value="1"/>
</dbReference>
<proteinExistence type="predicted"/>
<dbReference type="EMBL" id="RBNI01008599">
    <property type="protein sequence ID" value="RUP44624.1"/>
    <property type="molecule type" value="Genomic_DNA"/>
</dbReference>
<feature type="transmembrane region" description="Helical" evidence="1">
    <location>
        <begin position="391"/>
        <end position="414"/>
    </location>
</feature>
<comment type="caution">
    <text evidence="3">The sequence shown here is derived from an EMBL/GenBank/DDBJ whole genome shotgun (WGS) entry which is preliminary data.</text>
</comment>
<feature type="chain" id="PRO_5019251378" description="Galactose oxidase" evidence="2">
    <location>
        <begin position="24"/>
        <end position="464"/>
    </location>
</feature>
<dbReference type="Pfam" id="PF24681">
    <property type="entry name" value="Kelch_KLHDC2_KLHL20_DRC7"/>
    <property type="match status" value="1"/>
</dbReference>
<dbReference type="GO" id="GO:0005737">
    <property type="term" value="C:cytoplasm"/>
    <property type="evidence" value="ECO:0007669"/>
    <property type="project" value="TreeGrafter"/>
</dbReference>
<reference evidence="3 4" key="1">
    <citation type="journal article" date="2018" name="New Phytol.">
        <title>Phylogenomics of Endogonaceae and evolution of mycorrhizas within Mucoromycota.</title>
        <authorList>
            <person name="Chang Y."/>
            <person name="Desiro A."/>
            <person name="Na H."/>
            <person name="Sandor L."/>
            <person name="Lipzen A."/>
            <person name="Clum A."/>
            <person name="Barry K."/>
            <person name="Grigoriev I.V."/>
            <person name="Martin F.M."/>
            <person name="Stajich J.E."/>
            <person name="Smith M.E."/>
            <person name="Bonito G."/>
            <person name="Spatafora J.W."/>
        </authorList>
    </citation>
    <scope>NUCLEOTIDE SEQUENCE [LARGE SCALE GENOMIC DNA]</scope>
    <source>
        <strain evidence="3 4">GMNB39</strain>
    </source>
</reference>